<accession>A0A6C0LDD9</accession>
<dbReference type="EMBL" id="MN740477">
    <property type="protein sequence ID" value="QHU28966.1"/>
    <property type="molecule type" value="Genomic_DNA"/>
</dbReference>
<protein>
    <submittedName>
        <fullName evidence="1">Uncharacterized protein</fullName>
    </submittedName>
</protein>
<organism evidence="1">
    <name type="scientific">viral metagenome</name>
    <dbReference type="NCBI Taxonomy" id="1070528"/>
    <lineage>
        <taxon>unclassified sequences</taxon>
        <taxon>metagenomes</taxon>
        <taxon>organismal metagenomes</taxon>
    </lineage>
</organism>
<evidence type="ECO:0000313" key="1">
    <source>
        <dbReference type="EMBL" id="QHU28966.1"/>
    </source>
</evidence>
<reference evidence="1" key="1">
    <citation type="journal article" date="2020" name="Nature">
        <title>Giant virus diversity and host interactions through global metagenomics.</title>
        <authorList>
            <person name="Schulz F."/>
            <person name="Roux S."/>
            <person name="Paez-Espino D."/>
            <person name="Jungbluth S."/>
            <person name="Walsh D.A."/>
            <person name="Denef V.J."/>
            <person name="McMahon K.D."/>
            <person name="Konstantinidis K.T."/>
            <person name="Eloe-Fadrosh E.A."/>
            <person name="Kyrpides N.C."/>
            <person name="Woyke T."/>
        </authorList>
    </citation>
    <scope>NUCLEOTIDE SEQUENCE</scope>
    <source>
        <strain evidence="1">GVMAG-M-3300027791-30</strain>
    </source>
</reference>
<dbReference type="AlphaFoldDB" id="A0A6C0LDD9"/>
<name>A0A6C0LDD9_9ZZZZ</name>
<proteinExistence type="predicted"/>
<sequence>MSDTNTYHECINIIEDKKNLNHSELLSKWESFKKKFPRLYEMLIITDTVDLTLLKFLCDSAEKQKKLSEDEKLENDFEIGEKLAHRYIYDKFPEPTNEQKEFIKESLRKKIKNGETFNATSQIKKN</sequence>